<protein>
    <recommendedName>
        <fullName evidence="4">Chromosome partition protein Smc</fullName>
    </recommendedName>
</protein>
<accession>A0AA37IIY8</accession>
<reference evidence="2" key="1">
    <citation type="submission" date="2022-09" db="EMBL/GenBank/DDBJ databases">
        <title>Isolation and characterization of 3-chlorobenzoate degrading bacteria from soils in Shizuoka.</title>
        <authorList>
            <person name="Ifat A."/>
            <person name="Ogawa N."/>
            <person name="Kimbara K."/>
            <person name="Moriuchi R."/>
            <person name="Dohra H."/>
            <person name="Shintani M."/>
        </authorList>
    </citation>
    <scope>NUCLEOTIDE SEQUENCE</scope>
    <source>
        <strain evidence="2">19CS4-2</strain>
    </source>
</reference>
<dbReference type="RefSeq" id="WP_238218180.1">
    <property type="nucleotide sequence ID" value="NZ_BPUS01000040.1"/>
</dbReference>
<comment type="caution">
    <text evidence="2">The sequence shown here is derived from an EMBL/GenBank/DDBJ whole genome shotgun (WGS) entry which is preliminary data.</text>
</comment>
<gene>
    <name evidence="2" type="ORF">CBA19CS42_38635</name>
</gene>
<proteinExistence type="predicted"/>
<keyword evidence="1" id="KW-0175">Coiled coil</keyword>
<evidence type="ECO:0000313" key="2">
    <source>
        <dbReference type="EMBL" id="GJH30565.1"/>
    </source>
</evidence>
<sequence>MATSNDDSKKHLQLRKTEVHDPMDDILGGVAHSSADRSKIEKVARELFGAGEDSAELVLQIVENMMAIAEARARISTDLQLIGGQLINTMHLIKNSMIAKAGNKTSTVRKAATLGYKFFEGALNVKYAAARQYMRCYEAFIDNTEAIRVFNVGELDILAADHVTDEQVATILAAKKANEHMTREDIRKMLATLQKQEEALADRHVQVENYKTLLEESKTAHRVAEDEARRLQDQLDATAKLIADKEAQLKRMDSYYTGRQAGLANLEKDLADKDKEIQRLNEERNALLNRKPEVQIKEVPTAPAGYTSISESLEKRSAELKAIEEELTERRAELARLEAERQKEADAIEAANRVQAAMQDAMSAFEIFAGKLSTAQVAVQACDGPAQHGPLIETLAAMMRKHLTEIETALRK</sequence>
<dbReference type="AlphaFoldDB" id="A0AA37IIY8"/>
<organism evidence="2 3">
    <name type="scientific">Caballeronia novacaledonica</name>
    <dbReference type="NCBI Taxonomy" id="1544861"/>
    <lineage>
        <taxon>Bacteria</taxon>
        <taxon>Pseudomonadati</taxon>
        <taxon>Pseudomonadota</taxon>
        <taxon>Betaproteobacteria</taxon>
        <taxon>Burkholderiales</taxon>
        <taxon>Burkholderiaceae</taxon>
        <taxon>Caballeronia</taxon>
    </lineage>
</organism>
<evidence type="ECO:0008006" key="4">
    <source>
        <dbReference type="Google" id="ProtNLM"/>
    </source>
</evidence>
<feature type="coiled-coil region" evidence="1">
    <location>
        <begin position="183"/>
        <end position="354"/>
    </location>
</feature>
<evidence type="ECO:0000313" key="3">
    <source>
        <dbReference type="Proteomes" id="UP001055111"/>
    </source>
</evidence>
<name>A0AA37IIY8_9BURK</name>
<evidence type="ECO:0000256" key="1">
    <source>
        <dbReference type="SAM" id="Coils"/>
    </source>
</evidence>
<dbReference type="Proteomes" id="UP001055111">
    <property type="component" value="Unassembled WGS sequence"/>
</dbReference>
<dbReference type="EMBL" id="BPUS01000040">
    <property type="protein sequence ID" value="GJH30565.1"/>
    <property type="molecule type" value="Genomic_DNA"/>
</dbReference>